<dbReference type="CDD" id="cd00093">
    <property type="entry name" value="HTH_XRE"/>
    <property type="match status" value="1"/>
</dbReference>
<proteinExistence type="predicted"/>
<dbReference type="InterPro" id="IPR010982">
    <property type="entry name" value="Lambda_DNA-bd_dom_sf"/>
</dbReference>
<dbReference type="GeneID" id="57777466"/>
<evidence type="ECO:0000313" key="2">
    <source>
        <dbReference type="EMBL" id="ATI80558.1"/>
    </source>
</evidence>
<dbReference type="SUPFAM" id="SSF47413">
    <property type="entry name" value="lambda repressor-like DNA-binding domains"/>
    <property type="match status" value="1"/>
</dbReference>
<evidence type="ECO:0000313" key="3">
    <source>
        <dbReference type="Proteomes" id="UP000219422"/>
    </source>
</evidence>
<protein>
    <recommendedName>
        <fullName evidence="1">HTH cro/C1-type domain-containing protein</fullName>
    </recommendedName>
</protein>
<dbReference type="KEGG" id="sya:A6768_11515"/>
<dbReference type="EMBL" id="CP023741">
    <property type="protein sequence ID" value="ATI80558.1"/>
    <property type="molecule type" value="Genomic_DNA"/>
</dbReference>
<reference evidence="2 3" key="1">
    <citation type="submission" date="2017-10" db="EMBL/GenBank/DDBJ databases">
        <title>Sphingobium yanoikuyae S72.</title>
        <authorList>
            <person name="Sanchez E."/>
            <person name="Bustos P."/>
            <person name="Mendoza P."/>
            <person name="Guo X."/>
            <person name="Mendoza A."/>
        </authorList>
    </citation>
    <scope>NUCLEOTIDE SEQUENCE [LARGE SCALE GENOMIC DNA]</scope>
    <source>
        <strain evidence="2 3">S72</strain>
    </source>
</reference>
<sequence>MEVAQHDLPSRDFVPLIHDMMAAHDAGQRQLARMTGISKSRLGALLHRNPTKRAVMAVPELEKILHALGMTLLQALACLETYAHFDPRTRERYGVLVIMLCNMFAGLPARVIMTLEEINGIDGSEVNLGWSSPLQKGVVTRIATEAVQTQMRRARMAQGDGFEI</sequence>
<dbReference type="AlphaFoldDB" id="A0A291N073"/>
<dbReference type="InterPro" id="IPR001387">
    <property type="entry name" value="Cro/C1-type_HTH"/>
</dbReference>
<dbReference type="Pfam" id="PF13443">
    <property type="entry name" value="HTH_26"/>
    <property type="match status" value="1"/>
</dbReference>
<evidence type="ECO:0000259" key="1">
    <source>
        <dbReference type="Pfam" id="PF13443"/>
    </source>
</evidence>
<accession>A0A291N073</accession>
<dbReference type="RefSeq" id="WP_097383683.1">
    <property type="nucleotide sequence ID" value="NZ_CP023741.1"/>
</dbReference>
<feature type="domain" description="HTH cro/C1-type" evidence="1">
    <location>
        <begin position="18"/>
        <end position="72"/>
    </location>
</feature>
<dbReference type="GO" id="GO:0003677">
    <property type="term" value="F:DNA binding"/>
    <property type="evidence" value="ECO:0007669"/>
    <property type="project" value="InterPro"/>
</dbReference>
<gene>
    <name evidence="2" type="ORF">A6768_11515</name>
</gene>
<organism evidence="2 3">
    <name type="scientific">Sphingobium yanoikuyae</name>
    <name type="common">Sphingomonas yanoikuyae</name>
    <dbReference type="NCBI Taxonomy" id="13690"/>
    <lineage>
        <taxon>Bacteria</taxon>
        <taxon>Pseudomonadati</taxon>
        <taxon>Pseudomonadota</taxon>
        <taxon>Alphaproteobacteria</taxon>
        <taxon>Sphingomonadales</taxon>
        <taxon>Sphingomonadaceae</taxon>
        <taxon>Sphingobium</taxon>
    </lineage>
</organism>
<dbReference type="Proteomes" id="UP000219422">
    <property type="component" value="Chromosome"/>
</dbReference>
<name>A0A291N073_SPHYA</name>